<sequence>MLRILGLSAIMLALVSLAVFGYFSSSTGSVLAQESADDLEKRIGDLEKKIKELGGVEQSLKNEIAYLDSQISLTELKIKKTNVEIAKKTEQITKLEEDILDLGDRVEKIIGTIDFQNEILAKRSRVRYENLETSPLYIIFGSGGLSDVLQRLEYLRTMSEEDQKLLTQMKETKDIYDKQKGLLGNKKERIEQLKKQIEAEKQNLMVYSGQ</sequence>
<keyword evidence="1" id="KW-0732">Signal</keyword>
<dbReference type="Gene3D" id="6.10.250.3150">
    <property type="match status" value="1"/>
</dbReference>
<comment type="caution">
    <text evidence="4">The sequence shown here is derived from an EMBL/GenBank/DDBJ whole genome shotgun (WGS) entry which is preliminary data.</text>
</comment>
<name>A0A0G1JAJ1_UNCKA</name>
<evidence type="ECO:0000256" key="2">
    <source>
        <dbReference type="SAM" id="Coils"/>
    </source>
</evidence>
<accession>A0A0G1JAJ1</accession>
<evidence type="ECO:0000313" key="5">
    <source>
        <dbReference type="Proteomes" id="UP000034783"/>
    </source>
</evidence>
<dbReference type="AlphaFoldDB" id="A0A0G1JAJ1"/>
<dbReference type="Pfam" id="PF24568">
    <property type="entry name" value="CC_PcsB"/>
    <property type="match status" value="1"/>
</dbReference>
<evidence type="ECO:0000313" key="4">
    <source>
        <dbReference type="EMBL" id="KKT68378.1"/>
    </source>
</evidence>
<proteinExistence type="predicted"/>
<gene>
    <name evidence="4" type="ORF">UW65_C0045G0007</name>
</gene>
<dbReference type="Proteomes" id="UP000034783">
    <property type="component" value="Unassembled WGS sequence"/>
</dbReference>
<protein>
    <recommendedName>
        <fullName evidence="3">Peptidoglycan hydrolase PcsB coiled-coil domain-containing protein</fullName>
    </recommendedName>
</protein>
<evidence type="ECO:0000256" key="1">
    <source>
        <dbReference type="ARBA" id="ARBA00022729"/>
    </source>
</evidence>
<feature type="domain" description="Peptidoglycan hydrolase PcsB coiled-coil" evidence="3">
    <location>
        <begin position="112"/>
        <end position="174"/>
    </location>
</feature>
<feature type="coiled-coil region" evidence="2">
    <location>
        <begin position="176"/>
        <end position="210"/>
    </location>
</feature>
<reference evidence="4 5" key="1">
    <citation type="journal article" date="2015" name="Nature">
        <title>rRNA introns, odd ribosomes, and small enigmatic genomes across a large radiation of phyla.</title>
        <authorList>
            <person name="Brown C.T."/>
            <person name="Hug L.A."/>
            <person name="Thomas B.C."/>
            <person name="Sharon I."/>
            <person name="Castelle C.J."/>
            <person name="Singh A."/>
            <person name="Wilkins M.J."/>
            <person name="Williams K.H."/>
            <person name="Banfield J.F."/>
        </authorList>
    </citation>
    <scope>NUCLEOTIDE SEQUENCE [LARGE SCALE GENOMIC DNA]</scope>
</reference>
<feature type="coiled-coil region" evidence="2">
    <location>
        <begin position="29"/>
        <end position="105"/>
    </location>
</feature>
<evidence type="ECO:0000259" key="3">
    <source>
        <dbReference type="Pfam" id="PF24568"/>
    </source>
</evidence>
<keyword evidence="2" id="KW-0175">Coiled coil</keyword>
<organism evidence="4 5">
    <name type="scientific">candidate division WWE3 bacterium GW2011_GWB1_44_4</name>
    <dbReference type="NCBI Taxonomy" id="1619116"/>
    <lineage>
        <taxon>Bacteria</taxon>
        <taxon>Katanobacteria</taxon>
    </lineage>
</organism>
<dbReference type="InterPro" id="IPR057309">
    <property type="entry name" value="PcsB_CC"/>
</dbReference>
<dbReference type="EMBL" id="LCJD01000045">
    <property type="protein sequence ID" value="KKT68378.1"/>
    <property type="molecule type" value="Genomic_DNA"/>
</dbReference>